<feature type="domain" description="Major facilitator superfamily (MFS) profile" evidence="10">
    <location>
        <begin position="1"/>
        <end position="285"/>
    </location>
</feature>
<name>A0AA88MIA7_CHASR</name>
<keyword evidence="3" id="KW-1003">Cell membrane</keyword>
<dbReference type="PRINTS" id="PR00171">
    <property type="entry name" value="SUGRTRNSPORT"/>
</dbReference>
<protein>
    <recommendedName>
        <fullName evidence="10">Major facilitator superfamily (MFS) profile domain-containing protein</fullName>
    </recommendedName>
</protein>
<keyword evidence="2 8" id="KW-0813">Transport</keyword>
<keyword evidence="5 9" id="KW-0812">Transmembrane</keyword>
<dbReference type="EMBL" id="JAUPFM010000011">
    <property type="protein sequence ID" value="KAK2838124.1"/>
    <property type="molecule type" value="Genomic_DNA"/>
</dbReference>
<organism evidence="11 12">
    <name type="scientific">Channa striata</name>
    <name type="common">Snakehead murrel</name>
    <name type="synonym">Ophicephalus striatus</name>
    <dbReference type="NCBI Taxonomy" id="64152"/>
    <lineage>
        <taxon>Eukaryota</taxon>
        <taxon>Metazoa</taxon>
        <taxon>Chordata</taxon>
        <taxon>Craniata</taxon>
        <taxon>Vertebrata</taxon>
        <taxon>Euteleostomi</taxon>
        <taxon>Actinopterygii</taxon>
        <taxon>Neopterygii</taxon>
        <taxon>Teleostei</taxon>
        <taxon>Neoteleostei</taxon>
        <taxon>Acanthomorphata</taxon>
        <taxon>Anabantaria</taxon>
        <taxon>Anabantiformes</taxon>
        <taxon>Channoidei</taxon>
        <taxon>Channidae</taxon>
        <taxon>Channa</taxon>
    </lineage>
</organism>
<keyword evidence="4" id="KW-0762">Sugar transport</keyword>
<evidence type="ECO:0000256" key="2">
    <source>
        <dbReference type="ARBA" id="ARBA00022448"/>
    </source>
</evidence>
<dbReference type="InterPro" id="IPR036259">
    <property type="entry name" value="MFS_trans_sf"/>
</dbReference>
<dbReference type="GO" id="GO:0005886">
    <property type="term" value="C:plasma membrane"/>
    <property type="evidence" value="ECO:0007669"/>
    <property type="project" value="UniProtKB-SubCell"/>
</dbReference>
<evidence type="ECO:0000256" key="4">
    <source>
        <dbReference type="ARBA" id="ARBA00022597"/>
    </source>
</evidence>
<gene>
    <name evidence="11" type="ORF">Q5P01_015336</name>
</gene>
<dbReference type="PROSITE" id="PS00216">
    <property type="entry name" value="SUGAR_TRANSPORT_1"/>
    <property type="match status" value="1"/>
</dbReference>
<dbReference type="Pfam" id="PF00083">
    <property type="entry name" value="Sugar_tr"/>
    <property type="match status" value="1"/>
</dbReference>
<evidence type="ECO:0000313" key="12">
    <source>
        <dbReference type="Proteomes" id="UP001187415"/>
    </source>
</evidence>
<keyword evidence="6 9" id="KW-1133">Transmembrane helix</keyword>
<comment type="caution">
    <text evidence="11">The sequence shown here is derived from an EMBL/GenBank/DDBJ whole genome shotgun (WGS) entry which is preliminary data.</text>
</comment>
<feature type="transmembrane region" description="Helical" evidence="9">
    <location>
        <begin position="196"/>
        <end position="218"/>
    </location>
</feature>
<comment type="subcellular location">
    <subcellularLocation>
        <location evidence="1">Cell membrane</location>
        <topology evidence="1">Multi-pass membrane protein</topology>
    </subcellularLocation>
</comment>
<comment type="similarity">
    <text evidence="8">Belongs to the major facilitator superfamily. Sugar transporter (TC 2.A.1.1) family.</text>
</comment>
<keyword evidence="7 9" id="KW-0472">Membrane</keyword>
<dbReference type="GO" id="GO:1904659">
    <property type="term" value="P:D-glucose transmembrane transport"/>
    <property type="evidence" value="ECO:0007669"/>
    <property type="project" value="TreeGrafter"/>
</dbReference>
<proteinExistence type="inferred from homology"/>
<accession>A0AA88MIA7</accession>
<dbReference type="PROSITE" id="PS50850">
    <property type="entry name" value="MFS"/>
    <property type="match status" value="1"/>
</dbReference>
<feature type="transmembrane region" description="Helical" evidence="9">
    <location>
        <begin position="230"/>
        <end position="250"/>
    </location>
</feature>
<evidence type="ECO:0000256" key="1">
    <source>
        <dbReference type="ARBA" id="ARBA00004651"/>
    </source>
</evidence>
<evidence type="ECO:0000256" key="6">
    <source>
        <dbReference type="ARBA" id="ARBA00022989"/>
    </source>
</evidence>
<dbReference type="PANTHER" id="PTHR48021:SF18">
    <property type="entry name" value="SOLUTE CARRIER FAMILY 2, FACILITATED GLUCOSE TRANSPORTER MEMBER 8"/>
    <property type="match status" value="1"/>
</dbReference>
<keyword evidence="12" id="KW-1185">Reference proteome</keyword>
<evidence type="ECO:0000256" key="7">
    <source>
        <dbReference type="ARBA" id="ARBA00023136"/>
    </source>
</evidence>
<dbReference type="InterPro" id="IPR005829">
    <property type="entry name" value="Sugar_transporter_CS"/>
</dbReference>
<dbReference type="Gene3D" id="1.20.1250.20">
    <property type="entry name" value="MFS general substrate transporter like domains"/>
    <property type="match status" value="1"/>
</dbReference>
<feature type="transmembrane region" description="Helical" evidence="9">
    <location>
        <begin position="164"/>
        <end position="184"/>
    </location>
</feature>
<dbReference type="SUPFAM" id="SSF103473">
    <property type="entry name" value="MFS general substrate transporter"/>
    <property type="match status" value="1"/>
</dbReference>
<feature type="transmembrane region" description="Helical" evidence="9">
    <location>
        <begin position="262"/>
        <end position="281"/>
    </location>
</feature>
<dbReference type="GO" id="GO:0022857">
    <property type="term" value="F:transmembrane transporter activity"/>
    <property type="evidence" value="ECO:0007669"/>
    <property type="project" value="InterPro"/>
</dbReference>
<evidence type="ECO:0000259" key="10">
    <source>
        <dbReference type="PROSITE" id="PS50850"/>
    </source>
</evidence>
<dbReference type="InterPro" id="IPR003663">
    <property type="entry name" value="Sugar/inositol_transpt"/>
</dbReference>
<evidence type="ECO:0000256" key="8">
    <source>
        <dbReference type="RuleBase" id="RU003346"/>
    </source>
</evidence>
<reference evidence="11" key="1">
    <citation type="submission" date="2023-07" db="EMBL/GenBank/DDBJ databases">
        <title>Chromosome-level Genome Assembly of Striped Snakehead (Channa striata).</title>
        <authorList>
            <person name="Liu H."/>
        </authorList>
    </citation>
    <scope>NUCLEOTIDE SEQUENCE</scope>
    <source>
        <strain evidence="11">Gz</strain>
        <tissue evidence="11">Muscle</tissue>
    </source>
</reference>
<dbReference type="FunFam" id="1.20.1250.20:FF:000218">
    <property type="entry name" value="facilitated trehalose transporter Tret1"/>
    <property type="match status" value="1"/>
</dbReference>
<feature type="transmembrane region" description="Helical" evidence="9">
    <location>
        <begin position="137"/>
        <end position="157"/>
    </location>
</feature>
<dbReference type="AlphaFoldDB" id="A0AA88MIA7"/>
<sequence>MVVLGILGAYLGGLLVDWRWLAICSSIPPTLLLVCMCFMPETPRFLLSKGRRHEAEASLRFLRGPDAPVEWECSRIESACDELGSSFQVSDLKDPGVYKPLVIGIMLMVFQQMSGINAIMFYAESIFEQAHFKESDLASVIVGLIQVVFTAVAAVIMDRAGRKVLLIISGVAMAISTNAFGMVAGEEAHTDLSWLALASMAVFITGFALGWGPIPWLVMSEIFPVKVRGVASAVCVLTNWTMAFVVTKTFQDMMNVITSAGTFWLFSSMCTLSVIFTMACIPETKGKTLEQIEATFRGTSGP</sequence>
<dbReference type="InterPro" id="IPR050549">
    <property type="entry name" value="MFS_Trehalose_Transporter"/>
</dbReference>
<evidence type="ECO:0000256" key="3">
    <source>
        <dbReference type="ARBA" id="ARBA00022475"/>
    </source>
</evidence>
<evidence type="ECO:0000256" key="9">
    <source>
        <dbReference type="SAM" id="Phobius"/>
    </source>
</evidence>
<evidence type="ECO:0000313" key="11">
    <source>
        <dbReference type="EMBL" id="KAK2838124.1"/>
    </source>
</evidence>
<evidence type="ECO:0000256" key="5">
    <source>
        <dbReference type="ARBA" id="ARBA00022692"/>
    </source>
</evidence>
<feature type="transmembrane region" description="Helical" evidence="9">
    <location>
        <begin position="101"/>
        <end position="122"/>
    </location>
</feature>
<dbReference type="PANTHER" id="PTHR48021">
    <property type="match status" value="1"/>
</dbReference>
<dbReference type="NCBIfam" id="TIGR00879">
    <property type="entry name" value="SP"/>
    <property type="match status" value="1"/>
</dbReference>
<dbReference type="InterPro" id="IPR020846">
    <property type="entry name" value="MFS_dom"/>
</dbReference>
<feature type="transmembrane region" description="Helical" evidence="9">
    <location>
        <begin position="20"/>
        <end position="39"/>
    </location>
</feature>
<dbReference type="Proteomes" id="UP001187415">
    <property type="component" value="Unassembled WGS sequence"/>
</dbReference>
<dbReference type="InterPro" id="IPR005828">
    <property type="entry name" value="MFS_sugar_transport-like"/>
</dbReference>